<evidence type="ECO:0000313" key="1">
    <source>
        <dbReference type="EMBL" id="CAG6784221.1"/>
    </source>
</evidence>
<dbReference type="EMBL" id="HBUF01636353">
    <property type="protein sequence ID" value="CAG6784221.1"/>
    <property type="molecule type" value="Transcribed_RNA"/>
</dbReference>
<dbReference type="AlphaFoldDB" id="A0A8D9BMP8"/>
<sequence length="101" mass="11519">MERACAIMCLHASSEIIAYAHSTYLQFHALDLGSGILGGLCESTYCYFDHKEYLQVLVMHFPLSSSKSVPILRVKFINLTHLALLYYNLWNNLFSSIIFPL</sequence>
<organism evidence="1">
    <name type="scientific">Cacopsylla melanoneura</name>
    <dbReference type="NCBI Taxonomy" id="428564"/>
    <lineage>
        <taxon>Eukaryota</taxon>
        <taxon>Metazoa</taxon>
        <taxon>Ecdysozoa</taxon>
        <taxon>Arthropoda</taxon>
        <taxon>Hexapoda</taxon>
        <taxon>Insecta</taxon>
        <taxon>Pterygota</taxon>
        <taxon>Neoptera</taxon>
        <taxon>Paraneoptera</taxon>
        <taxon>Hemiptera</taxon>
        <taxon>Sternorrhyncha</taxon>
        <taxon>Psylloidea</taxon>
        <taxon>Psyllidae</taxon>
        <taxon>Psyllinae</taxon>
        <taxon>Cacopsylla</taxon>
    </lineage>
</organism>
<reference evidence="1" key="1">
    <citation type="submission" date="2021-05" db="EMBL/GenBank/DDBJ databases">
        <authorList>
            <person name="Alioto T."/>
            <person name="Alioto T."/>
            <person name="Gomez Garrido J."/>
        </authorList>
    </citation>
    <scope>NUCLEOTIDE SEQUENCE</scope>
</reference>
<protein>
    <submittedName>
        <fullName evidence="1">Uncharacterized protein</fullName>
    </submittedName>
</protein>
<name>A0A8D9BMP8_9HEMI</name>
<proteinExistence type="predicted"/>
<accession>A0A8D9BMP8</accession>